<dbReference type="Proteomes" id="UP000067461">
    <property type="component" value="Chromosome"/>
</dbReference>
<organism evidence="1 2">
    <name type="scientific">Serpentinimonas raichei</name>
    <dbReference type="NCBI Taxonomy" id="1458425"/>
    <lineage>
        <taxon>Bacteria</taxon>
        <taxon>Pseudomonadati</taxon>
        <taxon>Pseudomonadota</taxon>
        <taxon>Betaproteobacteria</taxon>
        <taxon>Burkholderiales</taxon>
        <taxon>Comamonadaceae</taxon>
        <taxon>Serpentinimonas</taxon>
    </lineage>
</organism>
<evidence type="ECO:0000313" key="1">
    <source>
        <dbReference type="EMBL" id="BAO81195.1"/>
    </source>
</evidence>
<protein>
    <submittedName>
        <fullName evidence="1">ABC-type spermidine/putrescine transport system, permease component II</fullName>
    </submittedName>
</protein>
<dbReference type="OrthoDB" id="3393486at2"/>
<dbReference type="KEGG" id="cbaa:SRAA_1341"/>
<reference evidence="1 2" key="1">
    <citation type="journal article" date="2014" name="Nat. Commun.">
        <title>Physiological and genomic features of highly alkaliphilic hydrogen-utilizing Betaproteobacteria from a continental serpentinizing site.</title>
        <authorList>
            <person name="Suzuki S."/>
            <person name="Kuenen J.G."/>
            <person name="Schipper K."/>
            <person name="van der Velde S."/>
            <person name="Ishii S."/>
            <person name="Wu A."/>
            <person name="Sorokin D.Y."/>
            <person name="Tenney A."/>
            <person name="Meng X.Y."/>
            <person name="Morrill P.L."/>
            <person name="Kamagata Y."/>
            <person name="Muyzer G."/>
            <person name="Nealson K.H."/>
        </authorList>
    </citation>
    <scope>NUCLEOTIDE SEQUENCE [LARGE SCALE GENOMIC DNA]</scope>
    <source>
        <strain evidence="1 2">A1</strain>
    </source>
</reference>
<dbReference type="STRING" id="1458425.SRAA_1341"/>
<dbReference type="AlphaFoldDB" id="A0A060NJB2"/>
<evidence type="ECO:0000313" key="2">
    <source>
        <dbReference type="Proteomes" id="UP000067461"/>
    </source>
</evidence>
<keyword evidence="2" id="KW-1185">Reference proteome</keyword>
<gene>
    <name evidence="1" type="ORF">SRAA_1341</name>
</gene>
<sequence>MKLDRARQLINEGIDRNNPMGSLIHILESAIELVSLPDNDFCWSYWESGEEAKQEILALIGSVKNGVLPEQEKISVLFAVAGPLQEVSMSSGWADAYLKIADKYDEVESILW</sequence>
<accession>A0A060NJB2</accession>
<name>A0A060NJB2_9BURK</name>
<dbReference type="HOGENOM" id="CLU_1980060_0_0_4"/>
<dbReference type="EMBL" id="AP014568">
    <property type="protein sequence ID" value="BAO81195.1"/>
    <property type="molecule type" value="Genomic_DNA"/>
</dbReference>
<dbReference type="RefSeq" id="WP_082039954.1">
    <property type="nucleotide sequence ID" value="NZ_AP014568.1"/>
</dbReference>
<proteinExistence type="predicted"/>